<dbReference type="GO" id="GO:0004190">
    <property type="term" value="F:aspartic-type endopeptidase activity"/>
    <property type="evidence" value="ECO:0007669"/>
    <property type="project" value="UniProtKB-KW"/>
</dbReference>
<dbReference type="PANTHER" id="PTHR12917:SF1">
    <property type="entry name" value="AT13091P"/>
    <property type="match status" value="1"/>
</dbReference>
<keyword evidence="4" id="KW-0378">Hydrolase</keyword>
<feature type="region of interest" description="Disordered" evidence="5">
    <location>
        <begin position="1"/>
        <end position="76"/>
    </location>
</feature>
<name>A0A1S3JGN1_LINAN</name>
<proteinExistence type="inferred from homology"/>
<organism evidence="6 7">
    <name type="scientific">Lingula anatina</name>
    <name type="common">Brachiopod</name>
    <name type="synonym">Lingula unguis</name>
    <dbReference type="NCBI Taxonomy" id="7574"/>
    <lineage>
        <taxon>Eukaryota</taxon>
        <taxon>Metazoa</taxon>
        <taxon>Spiralia</taxon>
        <taxon>Lophotrochozoa</taxon>
        <taxon>Brachiopoda</taxon>
        <taxon>Linguliformea</taxon>
        <taxon>Lingulata</taxon>
        <taxon>Lingulida</taxon>
        <taxon>Linguloidea</taxon>
        <taxon>Lingulidae</taxon>
        <taxon>Lingula</taxon>
    </lineage>
</organism>
<keyword evidence="3" id="KW-0064">Aspartyl protease</keyword>
<accession>A0A1S3JGN1</accession>
<evidence type="ECO:0000256" key="2">
    <source>
        <dbReference type="ARBA" id="ARBA00022670"/>
    </source>
</evidence>
<dbReference type="InterPro" id="IPR021109">
    <property type="entry name" value="Peptidase_aspartic_dom_sf"/>
</dbReference>
<dbReference type="GO" id="GO:0006508">
    <property type="term" value="P:proteolysis"/>
    <property type="evidence" value="ECO:0007669"/>
    <property type="project" value="UniProtKB-KW"/>
</dbReference>
<dbReference type="PANTHER" id="PTHR12917">
    <property type="entry name" value="ASPARTYL PROTEASE DDI-RELATED"/>
    <property type="match status" value="1"/>
</dbReference>
<dbReference type="GeneID" id="106173111"/>
<dbReference type="RefSeq" id="XP_013409565.1">
    <property type="nucleotide sequence ID" value="XM_013554111.2"/>
</dbReference>
<dbReference type="Pfam" id="PF08284">
    <property type="entry name" value="RVP_2"/>
    <property type="match status" value="1"/>
</dbReference>
<dbReference type="InParanoid" id="A0A1S3JGN1"/>
<protein>
    <submittedName>
        <fullName evidence="7">Uncharacterized protein LOC106173111</fullName>
    </submittedName>
</protein>
<evidence type="ECO:0000256" key="4">
    <source>
        <dbReference type="ARBA" id="ARBA00022801"/>
    </source>
</evidence>
<dbReference type="AlphaFoldDB" id="A0A1S3JGN1"/>
<dbReference type="KEGG" id="lak:106173111"/>
<keyword evidence="2" id="KW-0645">Protease</keyword>
<dbReference type="SUPFAM" id="SSF50630">
    <property type="entry name" value="Acid proteases"/>
    <property type="match status" value="1"/>
</dbReference>
<evidence type="ECO:0000256" key="1">
    <source>
        <dbReference type="ARBA" id="ARBA00009136"/>
    </source>
</evidence>
<evidence type="ECO:0000256" key="3">
    <source>
        <dbReference type="ARBA" id="ARBA00022750"/>
    </source>
</evidence>
<keyword evidence="6" id="KW-1185">Reference proteome</keyword>
<evidence type="ECO:0000256" key="5">
    <source>
        <dbReference type="SAM" id="MobiDB-lite"/>
    </source>
</evidence>
<evidence type="ECO:0000313" key="6">
    <source>
        <dbReference type="Proteomes" id="UP000085678"/>
    </source>
</evidence>
<evidence type="ECO:0000313" key="7">
    <source>
        <dbReference type="RefSeq" id="XP_013409565.1"/>
    </source>
</evidence>
<sequence>MSGSASDDILEAAAKRQQRKVPHTSTGKDDLINEMTKVSLRGSNAQVSDIPDFGSQMERPRTSRRARSRTADNTANDFIDNSQPLVPFLLCRCQNQDLRTMVDSSSPVSFINKDAFLMCGYSLDQMEKVAFISSTNPSLKIIGRMKNIPVTVGEKELMLDVFVTESGPDLCFGVDILTTYRGVLNFAKRNLTISGHQVELLTERDVPLRYRTGKPAASM</sequence>
<dbReference type="Gene3D" id="2.40.70.10">
    <property type="entry name" value="Acid Proteases"/>
    <property type="match status" value="1"/>
</dbReference>
<reference evidence="7" key="1">
    <citation type="submission" date="2025-08" db="UniProtKB">
        <authorList>
            <consortium name="RefSeq"/>
        </authorList>
    </citation>
    <scope>IDENTIFICATION</scope>
    <source>
        <tissue evidence="7">Gonads</tissue>
    </source>
</reference>
<comment type="similarity">
    <text evidence="1">Belongs to the DDI1 family.</text>
</comment>
<gene>
    <name evidence="7" type="primary">LOC106173111</name>
</gene>
<dbReference type="Proteomes" id="UP000085678">
    <property type="component" value="Unplaced"/>
</dbReference>